<evidence type="ECO:0000313" key="3">
    <source>
        <dbReference type="Proteomes" id="UP000185812"/>
    </source>
</evidence>
<dbReference type="Pfam" id="PF01575">
    <property type="entry name" value="MaoC_dehydratas"/>
    <property type="match status" value="1"/>
</dbReference>
<protein>
    <submittedName>
        <fullName evidence="2">MaoC like domain-containing protein</fullName>
    </submittedName>
</protein>
<dbReference type="InterPro" id="IPR050965">
    <property type="entry name" value="UPF0336/Enoyl-CoA_hydratase"/>
</dbReference>
<dbReference type="OrthoDB" id="9801625at2"/>
<evidence type="ECO:0000259" key="1">
    <source>
        <dbReference type="Pfam" id="PF01575"/>
    </source>
</evidence>
<proteinExistence type="predicted"/>
<dbReference type="SUPFAM" id="SSF54637">
    <property type="entry name" value="Thioesterase/thiol ester dehydrase-isomerase"/>
    <property type="match status" value="1"/>
</dbReference>
<dbReference type="Gene3D" id="3.10.129.10">
    <property type="entry name" value="Hotdog Thioesterase"/>
    <property type="match status" value="1"/>
</dbReference>
<dbReference type="CDD" id="cd03449">
    <property type="entry name" value="R_hydratase"/>
    <property type="match status" value="1"/>
</dbReference>
<dbReference type="InterPro" id="IPR002539">
    <property type="entry name" value="MaoC-like_dom"/>
</dbReference>
<dbReference type="PANTHER" id="PTHR43437:SF3">
    <property type="entry name" value="HYDROXYACYL-THIOESTER DEHYDRATASE TYPE 2, MITOCHONDRIAL"/>
    <property type="match status" value="1"/>
</dbReference>
<dbReference type="GO" id="GO:0006633">
    <property type="term" value="P:fatty acid biosynthetic process"/>
    <property type="evidence" value="ECO:0007669"/>
    <property type="project" value="TreeGrafter"/>
</dbReference>
<dbReference type="RefSeq" id="WP_072714663.1">
    <property type="nucleotide sequence ID" value="NZ_FRAU01000002.1"/>
</dbReference>
<dbReference type="EMBL" id="FRAU01000002">
    <property type="protein sequence ID" value="SHK30075.1"/>
    <property type="molecule type" value="Genomic_DNA"/>
</dbReference>
<dbReference type="InterPro" id="IPR029069">
    <property type="entry name" value="HotDog_dom_sf"/>
</dbReference>
<keyword evidence="3" id="KW-1185">Reference proteome</keyword>
<dbReference type="AlphaFoldDB" id="A0A1M6RC57"/>
<reference evidence="3" key="1">
    <citation type="submission" date="2016-11" db="EMBL/GenBank/DDBJ databases">
        <authorList>
            <person name="Varghese N."/>
            <person name="Submissions S."/>
        </authorList>
    </citation>
    <scope>NUCLEOTIDE SEQUENCE [LARGE SCALE GENOMIC DNA]</scope>
    <source>
        <strain evidence="3">DSM 22212</strain>
    </source>
</reference>
<dbReference type="GO" id="GO:0019171">
    <property type="term" value="F:(3R)-hydroxyacyl-[acyl-carrier-protein] dehydratase activity"/>
    <property type="evidence" value="ECO:0007669"/>
    <property type="project" value="TreeGrafter"/>
</dbReference>
<organism evidence="2 3">
    <name type="scientific">Rhodothermus profundi</name>
    <dbReference type="NCBI Taxonomy" id="633813"/>
    <lineage>
        <taxon>Bacteria</taxon>
        <taxon>Pseudomonadati</taxon>
        <taxon>Rhodothermota</taxon>
        <taxon>Rhodothermia</taxon>
        <taxon>Rhodothermales</taxon>
        <taxon>Rhodothermaceae</taxon>
        <taxon>Rhodothermus</taxon>
    </lineage>
</organism>
<evidence type="ECO:0000313" key="2">
    <source>
        <dbReference type="EMBL" id="SHK30075.1"/>
    </source>
</evidence>
<name>A0A1M6RC57_9BACT</name>
<dbReference type="Proteomes" id="UP000185812">
    <property type="component" value="Unassembled WGS sequence"/>
</dbReference>
<dbReference type="PANTHER" id="PTHR43437">
    <property type="entry name" value="HYDROXYACYL-THIOESTER DEHYDRATASE TYPE 2, MITOCHONDRIAL-RELATED"/>
    <property type="match status" value="1"/>
</dbReference>
<accession>A0A1M6RC57</accession>
<feature type="domain" description="MaoC-like" evidence="1">
    <location>
        <begin position="14"/>
        <end position="113"/>
    </location>
</feature>
<gene>
    <name evidence="2" type="ORF">SAMN04488087_0786</name>
</gene>
<dbReference type="STRING" id="633813.SAMN04488087_0786"/>
<sequence length="140" mass="15561">MYTYETLQVGDHFTTTRRITAEDVRRFAELTGDDNPIHLDPEYAQKTRFGRPIVHGVLLLGIISKVLGRDFPGHGSIAVALSCRFLRPVPVDSEITVEVKIAEKIEKHKHIRAKVYIYLDGKMAVGGEATLIPPAPETAP</sequence>